<evidence type="ECO:0000313" key="10">
    <source>
        <dbReference type="EMBL" id="ADD08010.1"/>
    </source>
</evidence>
<evidence type="ECO:0000256" key="1">
    <source>
        <dbReference type="ARBA" id="ARBA00001966"/>
    </source>
</evidence>
<dbReference type="GO" id="GO:0051539">
    <property type="term" value="F:4 iron, 4 sulfur cluster binding"/>
    <property type="evidence" value="ECO:0007669"/>
    <property type="project" value="UniProtKB-KW"/>
</dbReference>
<dbReference type="GeneID" id="8827139"/>
<feature type="domain" description="Serine dehydratase-like alpha subunit" evidence="9">
    <location>
        <begin position="16"/>
        <end position="269"/>
    </location>
</feature>
<organism evidence="10 11">
    <name type="scientific">Aciduliprofundum boonei (strain DSM 19572 / T469)</name>
    <dbReference type="NCBI Taxonomy" id="439481"/>
    <lineage>
        <taxon>Archaea</taxon>
        <taxon>Methanobacteriati</taxon>
        <taxon>Thermoplasmatota</taxon>
        <taxon>DHVE2 group</taxon>
        <taxon>Candidatus Aciduliprofundum</taxon>
    </lineage>
</organism>
<dbReference type="GO" id="GO:0003941">
    <property type="term" value="F:L-serine ammonia-lyase activity"/>
    <property type="evidence" value="ECO:0007669"/>
    <property type="project" value="UniProtKB-EC"/>
</dbReference>
<accession>B5IHC1</accession>
<evidence type="ECO:0000256" key="5">
    <source>
        <dbReference type="ARBA" id="ARBA00022723"/>
    </source>
</evidence>
<dbReference type="GO" id="GO:0046872">
    <property type="term" value="F:metal ion binding"/>
    <property type="evidence" value="ECO:0007669"/>
    <property type="project" value="UniProtKB-KW"/>
</dbReference>
<comment type="pathway">
    <text evidence="2">Carbohydrate biosynthesis; gluconeogenesis.</text>
</comment>
<dbReference type="OrthoDB" id="371803at2157"/>
<dbReference type="KEGG" id="abi:Aboo_0198"/>
<name>B5IHC1_ACIB4</name>
<keyword evidence="11" id="KW-1185">Reference proteome</keyword>
<protein>
    <submittedName>
        <fullName evidence="10">L-serine dehydratase, iron-sulfur-dependent, alpha subunit</fullName>
        <ecNumber evidence="10">4.3.1.17</ecNumber>
    </submittedName>
</protein>
<reference evidence="10" key="1">
    <citation type="submission" date="2010-02" db="EMBL/GenBank/DDBJ databases">
        <title>Complete sequence of Aciduliprofundum boonei T469.</title>
        <authorList>
            <consortium name="US DOE Joint Genome Institute"/>
            <person name="Lucas S."/>
            <person name="Copeland A."/>
            <person name="Lapidus A."/>
            <person name="Cheng J.-F."/>
            <person name="Bruce D."/>
            <person name="Goodwin L."/>
            <person name="Pitluck S."/>
            <person name="Saunders E."/>
            <person name="Detter J.C."/>
            <person name="Han C."/>
            <person name="Tapia R."/>
            <person name="Land M."/>
            <person name="Hauser L."/>
            <person name="Kyrpides N."/>
            <person name="Mikhailova N."/>
            <person name="Flores G."/>
            <person name="Reysenbach A.-L."/>
            <person name="Woyke T."/>
        </authorList>
    </citation>
    <scope>NUCLEOTIDE SEQUENCE</scope>
    <source>
        <strain evidence="10">T469</strain>
    </source>
</reference>
<evidence type="ECO:0000256" key="4">
    <source>
        <dbReference type="ARBA" id="ARBA00022485"/>
    </source>
</evidence>
<dbReference type="AlphaFoldDB" id="B5IHC1"/>
<dbReference type="RefSeq" id="WP_008086645.1">
    <property type="nucleotide sequence ID" value="NC_013926.1"/>
</dbReference>
<comment type="cofactor">
    <cofactor evidence="1">
        <name>[4Fe-4S] cluster</name>
        <dbReference type="ChEBI" id="CHEBI:49883"/>
    </cofactor>
</comment>
<dbReference type="InterPro" id="IPR004642">
    <property type="entry name" value="Ser_deHydtase_asu"/>
</dbReference>
<evidence type="ECO:0000256" key="3">
    <source>
        <dbReference type="ARBA" id="ARBA00022432"/>
    </source>
</evidence>
<keyword evidence="4" id="KW-0004">4Fe-4S</keyword>
<sequence length="283" mass="30073">MNFGDLVKRSKDKKRPLHEIILDTEYENMGVPPEITRKGAAKILRAIIREGARNFGKKQRTLTGMTGTNAWKMKNYKQKFISEFNRVAMISALSFAESNAAMGRIVACPTAGACGVMSGIVYALWSKEEDFDKLLNSFIVAGGIGDVISKKATLAGAEGGCQAEIGSGAAMAAAMLTYYYTGDGEKCAHAAAIALKSLMGLVCDPVGGFVEVPCVKRNATAVNIAIASAEMAMAGIESVIPFDEVVEAMEKVGRALPESLRETGKGGIAATPTAKRILRNLKL</sequence>
<dbReference type="InterPro" id="IPR005130">
    <property type="entry name" value="Ser_deHydtase-like_asu"/>
</dbReference>
<evidence type="ECO:0000256" key="2">
    <source>
        <dbReference type="ARBA" id="ARBA00004742"/>
    </source>
</evidence>
<evidence type="ECO:0000256" key="6">
    <source>
        <dbReference type="ARBA" id="ARBA00023004"/>
    </source>
</evidence>
<dbReference type="EMBL" id="CP001941">
    <property type="protein sequence ID" value="ADD08010.1"/>
    <property type="molecule type" value="Genomic_DNA"/>
</dbReference>
<dbReference type="Pfam" id="PF03313">
    <property type="entry name" value="SDH_alpha"/>
    <property type="match status" value="1"/>
</dbReference>
<dbReference type="InterPro" id="IPR051318">
    <property type="entry name" value="Fe-S_L-Ser"/>
</dbReference>
<dbReference type="NCBIfam" id="TIGR00718">
    <property type="entry name" value="sda_alpha"/>
    <property type="match status" value="1"/>
</dbReference>
<dbReference type="EC" id="4.3.1.17" evidence="10"/>
<evidence type="ECO:0000313" key="11">
    <source>
        <dbReference type="Proteomes" id="UP000001400"/>
    </source>
</evidence>
<dbReference type="PANTHER" id="PTHR30182">
    <property type="entry name" value="L-SERINE DEHYDRATASE"/>
    <property type="match status" value="1"/>
</dbReference>
<evidence type="ECO:0000256" key="8">
    <source>
        <dbReference type="ARBA" id="ARBA00023239"/>
    </source>
</evidence>
<proteinExistence type="predicted"/>
<evidence type="ECO:0000259" key="9">
    <source>
        <dbReference type="Pfam" id="PF03313"/>
    </source>
</evidence>
<dbReference type="eggNOG" id="arCOG05065">
    <property type="taxonomic scope" value="Archaea"/>
</dbReference>
<evidence type="ECO:0000256" key="7">
    <source>
        <dbReference type="ARBA" id="ARBA00023014"/>
    </source>
</evidence>
<dbReference type="GO" id="GO:0006094">
    <property type="term" value="P:gluconeogenesis"/>
    <property type="evidence" value="ECO:0007669"/>
    <property type="project" value="UniProtKB-KW"/>
</dbReference>
<gene>
    <name evidence="10" type="ordered locus">Aboo_0198</name>
</gene>
<dbReference type="PANTHER" id="PTHR30182:SF1">
    <property type="entry name" value="L-SERINE DEHYDRATASE 1"/>
    <property type="match status" value="1"/>
</dbReference>
<keyword evidence="6" id="KW-0408">Iron</keyword>
<dbReference type="STRING" id="439481.Aboo_0198"/>
<keyword evidence="3" id="KW-0312">Gluconeogenesis</keyword>
<dbReference type="Proteomes" id="UP000001400">
    <property type="component" value="Chromosome"/>
</dbReference>
<keyword evidence="5" id="KW-0479">Metal-binding</keyword>
<keyword evidence="7" id="KW-0411">Iron-sulfur</keyword>
<keyword evidence="8 10" id="KW-0456">Lyase</keyword>
<dbReference type="HOGENOM" id="CLU_022305_2_0_2"/>